<proteinExistence type="predicted"/>
<dbReference type="PANTHER" id="PTHR41244:SF1">
    <property type="entry name" value="GLYCOSYLTRANSFERASE"/>
    <property type="match status" value="1"/>
</dbReference>
<sequence>MKRTKITTPNSHGAVTPMLSFRRIQCLSVLVIICLSFLVPAFWQRSTWNIRSARSDASPRSSLAVFLHFGGLSTASPDLSDLLTCVSNVRDVAPADLHIFGPRSEAFGAAFGEALADWHLDDGQSFLRQLHQRGHKYHKVLNINVSDDMIWQERVLQALCGSRSHVESILASMSDPKPELVAPMGMVFAFEATSQVFPHIAHNISNINMSTLGARLQSTGKVKKEDLLVAADSFWINFLGLQVLLSLDKEIDFPHAHLNSWLPSLIKSEGGIVKDVQPAPIVFAIYFPQFHKFPENDRFWGENFTEWTLLKDLDPGNTSSPTVPFRQPLGIADGGLGYYDLTNYEIRRQQAQMARDHDVSGFMYYHYWFSGQGAPENHLVMQKIPELMLRDGQPDLPFFFSWANEPWTRRWTGLEDVLLAQTYGDEQEWRQHFQYLVSFFKHPKYLRINGAPVFAIYRLGHMKHVAGRMFAFWRQLARQEGFHDLHLVQTIGNFYNVDRQQVIANESEISASLHFWPQLFAAWNLWGAGDASSTFDLPLRTRAAHVQYWGAFTGFDRRPRDPTAKPILRSPEVFNVSLQRTFQKMATFQSRQIGTNLFVITAWNEWNEQAVLEPDTRFGKAYLEILRWNLRRIPLFVW</sequence>
<dbReference type="PANTHER" id="PTHR41244">
    <property type="entry name" value="RHAMNAN SYNTHESIS F"/>
    <property type="match status" value="1"/>
</dbReference>
<evidence type="ECO:0000256" key="1">
    <source>
        <dbReference type="SAM" id="Phobius"/>
    </source>
</evidence>
<keyword evidence="3" id="KW-1185">Reference proteome</keyword>
<accession>A0ABP0I7J7</accession>
<keyword evidence="1" id="KW-0812">Transmembrane</keyword>
<evidence type="ECO:0000313" key="2">
    <source>
        <dbReference type="EMBL" id="CAK8997399.1"/>
    </source>
</evidence>
<keyword evidence="1" id="KW-0472">Membrane</keyword>
<feature type="transmembrane region" description="Helical" evidence="1">
    <location>
        <begin position="21"/>
        <end position="43"/>
    </location>
</feature>
<dbReference type="InterPro" id="IPR032719">
    <property type="entry name" value="WbsX"/>
</dbReference>
<dbReference type="Pfam" id="PF14307">
    <property type="entry name" value="Glyco_tran_WbsX"/>
    <property type="match status" value="1"/>
</dbReference>
<protein>
    <submittedName>
        <fullName evidence="2">Uncharacterized protein WxcX</fullName>
    </submittedName>
</protein>
<comment type="caution">
    <text evidence="2">The sequence shown here is derived from an EMBL/GenBank/DDBJ whole genome shotgun (WGS) entry which is preliminary data.</text>
</comment>
<organism evidence="2 3">
    <name type="scientific">Durusdinium trenchii</name>
    <dbReference type="NCBI Taxonomy" id="1381693"/>
    <lineage>
        <taxon>Eukaryota</taxon>
        <taxon>Sar</taxon>
        <taxon>Alveolata</taxon>
        <taxon>Dinophyceae</taxon>
        <taxon>Suessiales</taxon>
        <taxon>Symbiodiniaceae</taxon>
        <taxon>Durusdinium</taxon>
    </lineage>
</organism>
<keyword evidence="1" id="KW-1133">Transmembrane helix</keyword>
<name>A0ABP0I7J7_9DINO</name>
<dbReference type="CDD" id="cd11579">
    <property type="entry name" value="Glyco_tran_WbsX"/>
    <property type="match status" value="1"/>
</dbReference>
<gene>
    <name evidence="2" type="ORF">SCF082_LOCUS5200</name>
</gene>
<reference evidence="2 3" key="1">
    <citation type="submission" date="2024-02" db="EMBL/GenBank/DDBJ databases">
        <authorList>
            <person name="Chen Y."/>
            <person name="Shah S."/>
            <person name="Dougan E. K."/>
            <person name="Thang M."/>
            <person name="Chan C."/>
        </authorList>
    </citation>
    <scope>NUCLEOTIDE SEQUENCE [LARGE SCALE GENOMIC DNA]</scope>
</reference>
<dbReference type="Proteomes" id="UP001642464">
    <property type="component" value="Unassembled WGS sequence"/>
</dbReference>
<evidence type="ECO:0000313" key="3">
    <source>
        <dbReference type="Proteomes" id="UP001642464"/>
    </source>
</evidence>
<dbReference type="EMBL" id="CAXAMM010002780">
    <property type="protein sequence ID" value="CAK8997399.1"/>
    <property type="molecule type" value="Genomic_DNA"/>
</dbReference>
<dbReference type="Gene3D" id="3.20.20.80">
    <property type="entry name" value="Glycosidases"/>
    <property type="match status" value="1"/>
</dbReference>